<dbReference type="PATRIC" id="fig|1094466.5.peg.1502"/>
<organism evidence="1 2">
    <name type="scientific">Flavobacterium indicum (strain DSM 17447 / CIP 109464 / GPTSA100-9)</name>
    <dbReference type="NCBI Taxonomy" id="1094466"/>
    <lineage>
        <taxon>Bacteria</taxon>
        <taxon>Pseudomonadati</taxon>
        <taxon>Bacteroidota</taxon>
        <taxon>Flavobacteriia</taxon>
        <taxon>Flavobacteriales</taxon>
        <taxon>Flavobacteriaceae</taxon>
        <taxon>Flavobacterium</taxon>
    </lineage>
</organism>
<name>H8XST8_FLAIG</name>
<reference evidence="2" key="2">
    <citation type="submission" date="2012-03" db="EMBL/GenBank/DDBJ databases">
        <title>Complete genome sequence of Flavobacterium indicum GPTSA100-9T, isolated from warm spring water.</title>
        <authorList>
            <person name="Barbier P."/>
            <person name="Houel A."/>
            <person name="Loux V."/>
            <person name="Poulain J."/>
            <person name="Bernardet J.-F."/>
            <person name="Touchon M."/>
            <person name="Duchaud E."/>
        </authorList>
    </citation>
    <scope>NUCLEOTIDE SEQUENCE [LARGE SCALE GENOMIC DNA]</scope>
    <source>
        <strain evidence="2">DSM 17447 / CIP 109464 / GPTSA100-9</strain>
    </source>
</reference>
<sequence length="74" mass="8810">MNAIRQFIEVKDHSFYVSLPKDFNAKSVEIIIIPNENEDFFEVSEEQKKVLDKALEQDKKTFISRDDITRKYNL</sequence>
<protein>
    <submittedName>
        <fullName evidence="1">Uncharacterized protein</fullName>
    </submittedName>
</protein>
<proteinExistence type="predicted"/>
<dbReference type="Proteomes" id="UP000007599">
    <property type="component" value="Chromosome I"/>
</dbReference>
<reference evidence="1 2" key="1">
    <citation type="journal article" date="2012" name="J. Bacteriol.">
        <title>Complete Genome Sequence of Flavobacterium indicum GPSTA100-9T, Isolated from Warm Spring Water.</title>
        <authorList>
            <person name="Barbier P."/>
            <person name="Houel A."/>
            <person name="Loux V."/>
            <person name="Poulain J."/>
            <person name="Bernardet J.F."/>
            <person name="Touchon M."/>
            <person name="Duchaud E."/>
        </authorList>
    </citation>
    <scope>NUCLEOTIDE SEQUENCE [LARGE SCALE GENOMIC DNA]</scope>
    <source>
        <strain evidence="2">DSM 17447 / CIP 109464 / GPTSA100-9</strain>
    </source>
</reference>
<evidence type="ECO:0000313" key="2">
    <source>
        <dbReference type="Proteomes" id="UP000007599"/>
    </source>
</evidence>
<dbReference type="RefSeq" id="WP_014388605.1">
    <property type="nucleotide sequence ID" value="NC_017025.1"/>
</dbReference>
<dbReference type="OrthoDB" id="964294at2"/>
<dbReference type="AlphaFoldDB" id="H8XST8"/>
<dbReference type="STRING" id="1094466.KQS_07645"/>
<dbReference type="HOGENOM" id="CLU_2682376_0_0_10"/>
<gene>
    <name evidence="1" type="ordered locus">KQS_07645</name>
</gene>
<dbReference type="KEGG" id="fin:KQS_07645"/>
<dbReference type="EMBL" id="HE774682">
    <property type="protein sequence ID" value="CCG53480.1"/>
    <property type="molecule type" value="Genomic_DNA"/>
</dbReference>
<accession>H8XST8</accession>
<evidence type="ECO:0000313" key="1">
    <source>
        <dbReference type="EMBL" id="CCG53480.1"/>
    </source>
</evidence>
<keyword evidence="2" id="KW-1185">Reference proteome</keyword>